<reference evidence="2" key="1">
    <citation type="submission" date="2020-07" db="EMBL/GenBank/DDBJ databases">
        <title>Nitrate ammonifying Pseudomonas campi sp. nov. isolated from German agricultural grassland.</title>
        <authorList>
            <person name="Timsy T."/>
            <person name="Ulrich A."/>
            <person name="Spanner T."/>
            <person name="Foesel B."/>
            <person name="Kolb S."/>
            <person name="Horn M.A."/>
            <person name="Behrendt U."/>
        </authorList>
    </citation>
    <scope>NUCLEOTIDE SEQUENCE</scope>
    <source>
        <strain evidence="2">S1-A32-2</strain>
    </source>
</reference>
<dbReference type="InterPro" id="IPR002686">
    <property type="entry name" value="Transposase_17"/>
</dbReference>
<evidence type="ECO:0000313" key="3">
    <source>
        <dbReference type="Proteomes" id="UP000501379"/>
    </source>
</evidence>
<dbReference type="PANTHER" id="PTHR36966">
    <property type="entry name" value="REP-ASSOCIATED TYROSINE TRANSPOSASE"/>
    <property type="match status" value="1"/>
</dbReference>
<sequence length="176" mass="21123">MPDYRRARVPGATYFFTVNLRDRSSDLLIREIDLLRSTVRATKARHPFHIDAWVVLPEHMHCLWTLPPGDADFSLRWKVIKFGFVRRLPATEARTSTQDRRGERGIWQRRYWEHLIRDEQDYQRHFDYVHFNPLKHGHVQRLVDWPYSSFHRAVAMDLYPQDWCGGVLSEDEDFGE</sequence>
<evidence type="ECO:0000259" key="1">
    <source>
        <dbReference type="SMART" id="SM01321"/>
    </source>
</evidence>
<gene>
    <name evidence="2" type="ORF">HNE05_11715</name>
</gene>
<dbReference type="SMART" id="SM01321">
    <property type="entry name" value="Y1_Tnp"/>
    <property type="match status" value="1"/>
</dbReference>
<feature type="domain" description="Transposase IS200-like" evidence="1">
    <location>
        <begin position="9"/>
        <end position="132"/>
    </location>
</feature>
<dbReference type="GO" id="GO:0043565">
    <property type="term" value="F:sequence-specific DNA binding"/>
    <property type="evidence" value="ECO:0007669"/>
    <property type="project" value="TreeGrafter"/>
</dbReference>
<accession>A0A6M8FJ76</accession>
<keyword evidence="3" id="KW-1185">Reference proteome</keyword>
<dbReference type="AlphaFoldDB" id="A0A6M8FJ76"/>
<organism evidence="2 3">
    <name type="scientific">Aquipseudomonas campi</name>
    <dbReference type="NCBI Taxonomy" id="2731681"/>
    <lineage>
        <taxon>Bacteria</taxon>
        <taxon>Pseudomonadati</taxon>
        <taxon>Pseudomonadota</taxon>
        <taxon>Gammaproteobacteria</taxon>
        <taxon>Pseudomonadales</taxon>
        <taxon>Pseudomonadaceae</taxon>
        <taxon>Aquipseudomonas</taxon>
    </lineage>
</organism>
<dbReference type="KEGG" id="pcam:HNE05_11715"/>
<dbReference type="RefSeq" id="WP_173208506.1">
    <property type="nucleotide sequence ID" value="NZ_CP053697.2"/>
</dbReference>
<dbReference type="NCBIfam" id="NF047646">
    <property type="entry name" value="REP_Tyr_transpos"/>
    <property type="match status" value="1"/>
</dbReference>
<dbReference type="Proteomes" id="UP000501379">
    <property type="component" value="Chromosome"/>
</dbReference>
<dbReference type="GO" id="GO:0004803">
    <property type="term" value="F:transposase activity"/>
    <property type="evidence" value="ECO:0007669"/>
    <property type="project" value="InterPro"/>
</dbReference>
<dbReference type="PANTHER" id="PTHR36966:SF1">
    <property type="entry name" value="REP-ASSOCIATED TYROSINE TRANSPOSASE"/>
    <property type="match status" value="1"/>
</dbReference>
<dbReference type="Gene3D" id="3.30.70.1290">
    <property type="entry name" value="Transposase IS200-like"/>
    <property type="match status" value="1"/>
</dbReference>
<name>A0A6M8FJ76_9GAMM</name>
<dbReference type="GO" id="GO:0006313">
    <property type="term" value="P:DNA transposition"/>
    <property type="evidence" value="ECO:0007669"/>
    <property type="project" value="InterPro"/>
</dbReference>
<dbReference type="InterPro" id="IPR036515">
    <property type="entry name" value="Transposase_17_sf"/>
</dbReference>
<dbReference type="EMBL" id="CP053697">
    <property type="protein sequence ID" value="QKE63990.1"/>
    <property type="molecule type" value="Genomic_DNA"/>
</dbReference>
<evidence type="ECO:0000313" key="2">
    <source>
        <dbReference type="EMBL" id="QKE63990.1"/>
    </source>
</evidence>
<proteinExistence type="predicted"/>
<dbReference type="InterPro" id="IPR052715">
    <property type="entry name" value="RAYT_transposase"/>
</dbReference>
<protein>
    <submittedName>
        <fullName evidence="2">Transposase</fullName>
    </submittedName>
</protein>
<dbReference type="SUPFAM" id="SSF143422">
    <property type="entry name" value="Transposase IS200-like"/>
    <property type="match status" value="1"/>
</dbReference>